<evidence type="ECO:0000256" key="3">
    <source>
        <dbReference type="ARBA" id="ARBA00011245"/>
    </source>
</evidence>
<keyword evidence="5 13" id="KW-0436">Ligase</keyword>
<dbReference type="InterPro" id="IPR032678">
    <property type="entry name" value="tRNA-synt_1_cat_dom"/>
</dbReference>
<dbReference type="GO" id="GO:0008270">
    <property type="term" value="F:zinc ion binding"/>
    <property type="evidence" value="ECO:0007669"/>
    <property type="project" value="UniProtKB-UniRule"/>
</dbReference>
<evidence type="ECO:0000256" key="6">
    <source>
        <dbReference type="ARBA" id="ARBA00022723"/>
    </source>
</evidence>
<feature type="short sequence motif" description="'HIGH' region" evidence="13">
    <location>
        <begin position="43"/>
        <end position="53"/>
    </location>
</feature>
<feature type="binding site" evidence="13">
    <location>
        <position position="229"/>
    </location>
    <ligand>
        <name>Zn(2+)</name>
        <dbReference type="ChEBI" id="CHEBI:29105"/>
    </ligand>
</feature>
<dbReference type="SUPFAM" id="SSF47323">
    <property type="entry name" value="Anticodon-binding domain of a subclass of class I aminoacyl-tRNA synthetases"/>
    <property type="match status" value="1"/>
</dbReference>
<feature type="domain" description="Cysteinyl-tRNA ligase anticodon binding" evidence="15">
    <location>
        <begin position="417"/>
        <end position="457"/>
    </location>
</feature>
<dbReference type="NCBIfam" id="TIGR00435">
    <property type="entry name" value="cysS"/>
    <property type="match status" value="1"/>
</dbReference>
<evidence type="ECO:0000313" key="16">
    <source>
        <dbReference type="EMBL" id="EAV46349.1"/>
    </source>
</evidence>
<dbReference type="eggNOG" id="COG0215">
    <property type="taxonomic scope" value="Bacteria"/>
</dbReference>
<evidence type="ECO:0000256" key="9">
    <source>
        <dbReference type="ARBA" id="ARBA00022840"/>
    </source>
</evidence>
<keyword evidence="7 13" id="KW-0547">Nucleotide-binding</keyword>
<evidence type="ECO:0000256" key="2">
    <source>
        <dbReference type="ARBA" id="ARBA00005594"/>
    </source>
</evidence>
<dbReference type="Pfam" id="PF01406">
    <property type="entry name" value="tRNA-synt_1e"/>
    <property type="match status" value="1"/>
</dbReference>
<accession>A0NMQ4</accession>
<dbReference type="GO" id="GO:0006423">
    <property type="term" value="P:cysteinyl-tRNA aminoacylation"/>
    <property type="evidence" value="ECO:0007669"/>
    <property type="project" value="UniProtKB-UniRule"/>
</dbReference>
<evidence type="ECO:0000256" key="13">
    <source>
        <dbReference type="HAMAP-Rule" id="MF_00041"/>
    </source>
</evidence>
<comment type="subunit">
    <text evidence="3 13">Monomer.</text>
</comment>
<dbReference type="CDD" id="cd00672">
    <property type="entry name" value="CysRS_core"/>
    <property type="match status" value="1"/>
</dbReference>
<name>A0NMQ4_ROSAI</name>
<dbReference type="Gene3D" id="3.40.50.620">
    <property type="entry name" value="HUPs"/>
    <property type="match status" value="1"/>
</dbReference>
<evidence type="ECO:0000259" key="15">
    <source>
        <dbReference type="Pfam" id="PF23493"/>
    </source>
</evidence>
<evidence type="ECO:0000256" key="12">
    <source>
        <dbReference type="ARBA" id="ARBA00047398"/>
    </source>
</evidence>
<comment type="similarity">
    <text evidence="2 13">Belongs to the class-I aminoacyl-tRNA synthetase family.</text>
</comment>
<keyword evidence="6 13" id="KW-0479">Metal-binding</keyword>
<proteinExistence type="inferred from homology"/>
<dbReference type="GO" id="GO:0005829">
    <property type="term" value="C:cytosol"/>
    <property type="evidence" value="ECO:0007669"/>
    <property type="project" value="TreeGrafter"/>
</dbReference>
<dbReference type="Gene3D" id="1.20.120.640">
    <property type="entry name" value="Anticodon-binding domain of a subclass of class I aminoacyl-tRNA synthetases"/>
    <property type="match status" value="1"/>
</dbReference>
<keyword evidence="8 13" id="KW-0862">Zinc</keyword>
<dbReference type="RefSeq" id="WP_006931743.1">
    <property type="nucleotide sequence ID" value="NZ_AAUW01000001.1"/>
</dbReference>
<dbReference type="Pfam" id="PF23493">
    <property type="entry name" value="CysS_C"/>
    <property type="match status" value="1"/>
</dbReference>
<comment type="subcellular location">
    <subcellularLocation>
        <location evidence="1 13">Cytoplasm</location>
    </subcellularLocation>
</comment>
<feature type="binding site" evidence="13">
    <location>
        <position position="254"/>
    </location>
    <ligand>
        <name>Zn(2+)</name>
        <dbReference type="ChEBI" id="CHEBI:29105"/>
    </ligand>
</feature>
<dbReference type="EC" id="6.1.1.16" evidence="13"/>
<feature type="binding site" evidence="13">
    <location>
        <position position="258"/>
    </location>
    <ligand>
        <name>Zn(2+)</name>
        <dbReference type="ChEBI" id="CHEBI:29105"/>
    </ligand>
</feature>
<feature type="short sequence motif" description="'KMSKS' region" evidence="13">
    <location>
        <begin position="287"/>
        <end position="291"/>
    </location>
</feature>
<dbReference type="PANTHER" id="PTHR10890:SF3">
    <property type="entry name" value="CYSTEINE--TRNA LIGASE, CYTOPLASMIC"/>
    <property type="match status" value="1"/>
</dbReference>
<evidence type="ECO:0000256" key="7">
    <source>
        <dbReference type="ARBA" id="ARBA00022741"/>
    </source>
</evidence>
<organism evidence="16 17">
    <name type="scientific">Roseibium aggregatum (strain ATCC 25650 / DSM 13394 / JCM 20685 / NBRC 16684 / NCIMB 2208 / IAM 12614 / B1)</name>
    <name type="common">Stappia aggregata</name>
    <dbReference type="NCBI Taxonomy" id="384765"/>
    <lineage>
        <taxon>Bacteria</taxon>
        <taxon>Pseudomonadati</taxon>
        <taxon>Pseudomonadota</taxon>
        <taxon>Alphaproteobacteria</taxon>
        <taxon>Hyphomicrobiales</taxon>
        <taxon>Stappiaceae</taxon>
        <taxon>Roseibium</taxon>
    </lineage>
</organism>
<evidence type="ECO:0000313" key="17">
    <source>
        <dbReference type="Proteomes" id="UP000004848"/>
    </source>
</evidence>
<keyword evidence="9 13" id="KW-0067">ATP-binding</keyword>
<dbReference type="FunFam" id="3.40.50.620:FF:000068">
    <property type="entry name" value="Cysteine--tRNA ligase"/>
    <property type="match status" value="1"/>
</dbReference>
<sequence>MSAAETETSGTFKGLKLTNTLTRQKEDFRAIDDGNVRLYVCGPTVYDFAHIGNARPVIVFDVLFRLLRHLYGADHVTYARNITDVDDKINARALRDFPDLPLNEAIARVTQKTADQFHKDIRSLGVLEPSIEPRATQHIGGMVEMIAALIEKGHAYQAGGEVLFDTQSMPDYGGLSKRKLDEQLAGARIAVDAHKKNPGDFVLWKLSSDEEPGWDSPWGRGRPGWHIECSVMSAQHLGEVFDIHGGGLDLIFPHHENEIAQSRCAHGTKVMANYWMHNGFLQVEGRKMSKSEGNFFTIQELLETDSFGGRKWPGEVLRLAMLMTNYREPIDFSKRKLEEAENLLARWPDPVETDAAPAAEVLDALLDDLNTAGAIQALHALAVEASKDPAKLTVYSASAALLGVHPVKADLSGVDEAAIQAAIEKRLEALNAKNWAEADAIRDDLTSQGILLKDSKDSETGARVTTWEVKR</sequence>
<evidence type="ECO:0000256" key="4">
    <source>
        <dbReference type="ARBA" id="ARBA00022490"/>
    </source>
</evidence>
<dbReference type="SUPFAM" id="SSF52374">
    <property type="entry name" value="Nucleotidylyl transferase"/>
    <property type="match status" value="1"/>
</dbReference>
<dbReference type="GO" id="GO:0004817">
    <property type="term" value="F:cysteine-tRNA ligase activity"/>
    <property type="evidence" value="ECO:0007669"/>
    <property type="project" value="UniProtKB-UniRule"/>
</dbReference>
<feature type="domain" description="tRNA synthetases class I catalytic" evidence="14">
    <location>
        <begin position="29"/>
        <end position="341"/>
    </location>
</feature>
<keyword evidence="4 13" id="KW-0963">Cytoplasm</keyword>
<evidence type="ECO:0000256" key="8">
    <source>
        <dbReference type="ARBA" id="ARBA00022833"/>
    </source>
</evidence>
<feature type="binding site" evidence="13">
    <location>
        <position position="290"/>
    </location>
    <ligand>
        <name>ATP</name>
        <dbReference type="ChEBI" id="CHEBI:30616"/>
    </ligand>
</feature>
<keyword evidence="10 13" id="KW-0648">Protein biosynthesis</keyword>
<dbReference type="HAMAP" id="MF_00041">
    <property type="entry name" value="Cys_tRNA_synth"/>
    <property type="match status" value="1"/>
</dbReference>
<keyword evidence="11 13" id="KW-0030">Aminoacyl-tRNA synthetase</keyword>
<evidence type="ECO:0000256" key="1">
    <source>
        <dbReference type="ARBA" id="ARBA00004496"/>
    </source>
</evidence>
<dbReference type="OrthoDB" id="9815130at2"/>
<protein>
    <recommendedName>
        <fullName evidence="13">Cysteine--tRNA ligase</fullName>
        <ecNumber evidence="13">6.1.1.16</ecNumber>
    </recommendedName>
    <alternativeName>
        <fullName evidence="13">Cysteinyl-tRNA synthetase</fullName>
        <shortName evidence="13">CysRS</shortName>
    </alternativeName>
</protein>
<gene>
    <name evidence="13 16" type="primary">cysS</name>
    <name evidence="16" type="ORF">SIAM614_10983</name>
</gene>
<dbReference type="InterPro" id="IPR015803">
    <property type="entry name" value="Cys-tRNA-ligase"/>
</dbReference>
<dbReference type="InterPro" id="IPR024909">
    <property type="entry name" value="Cys-tRNA/MSH_ligase"/>
</dbReference>
<dbReference type="InterPro" id="IPR014729">
    <property type="entry name" value="Rossmann-like_a/b/a_fold"/>
</dbReference>
<reference evidence="16 17" key="1">
    <citation type="submission" date="2006-05" db="EMBL/GenBank/DDBJ databases">
        <authorList>
            <person name="King G."/>
            <person name="Ferriera S."/>
            <person name="Johnson J."/>
            <person name="Kravitz S."/>
            <person name="Beeson K."/>
            <person name="Sutton G."/>
            <person name="Rogers Y.-H."/>
            <person name="Friedman R."/>
            <person name="Frazier M."/>
            <person name="Venter J.C."/>
        </authorList>
    </citation>
    <scope>NUCLEOTIDE SEQUENCE [LARGE SCALE GENOMIC DNA]</scope>
    <source>
        <strain evidence="17">ATCC 25650 / DSM 13394 / JCM 20685 / NBRC 16684 / NCIMB 2208 / IAM 12614 / B1</strain>
    </source>
</reference>
<dbReference type="PRINTS" id="PR00983">
    <property type="entry name" value="TRNASYNTHCYS"/>
</dbReference>
<dbReference type="PANTHER" id="PTHR10890">
    <property type="entry name" value="CYSTEINYL-TRNA SYNTHETASE"/>
    <property type="match status" value="1"/>
</dbReference>
<evidence type="ECO:0000256" key="5">
    <source>
        <dbReference type="ARBA" id="ARBA00022598"/>
    </source>
</evidence>
<evidence type="ECO:0000256" key="10">
    <source>
        <dbReference type="ARBA" id="ARBA00022917"/>
    </source>
</evidence>
<comment type="caution">
    <text evidence="16">The sequence shown here is derived from an EMBL/GenBank/DDBJ whole genome shotgun (WGS) entry which is preliminary data.</text>
</comment>
<dbReference type="EMBL" id="AAUW01000001">
    <property type="protein sequence ID" value="EAV46349.1"/>
    <property type="molecule type" value="Genomic_DNA"/>
</dbReference>
<dbReference type="Proteomes" id="UP000004848">
    <property type="component" value="Unassembled WGS sequence"/>
</dbReference>
<evidence type="ECO:0000259" key="14">
    <source>
        <dbReference type="Pfam" id="PF01406"/>
    </source>
</evidence>
<dbReference type="AlphaFoldDB" id="A0NMQ4"/>
<evidence type="ECO:0000256" key="11">
    <source>
        <dbReference type="ARBA" id="ARBA00023146"/>
    </source>
</evidence>
<dbReference type="InterPro" id="IPR009080">
    <property type="entry name" value="tRNAsynth_Ia_anticodon-bd"/>
</dbReference>
<dbReference type="GeneID" id="68844878"/>
<comment type="catalytic activity">
    <reaction evidence="12 13">
        <text>tRNA(Cys) + L-cysteine + ATP = L-cysteinyl-tRNA(Cys) + AMP + diphosphate</text>
        <dbReference type="Rhea" id="RHEA:17773"/>
        <dbReference type="Rhea" id="RHEA-COMP:9661"/>
        <dbReference type="Rhea" id="RHEA-COMP:9679"/>
        <dbReference type="ChEBI" id="CHEBI:30616"/>
        <dbReference type="ChEBI" id="CHEBI:33019"/>
        <dbReference type="ChEBI" id="CHEBI:35235"/>
        <dbReference type="ChEBI" id="CHEBI:78442"/>
        <dbReference type="ChEBI" id="CHEBI:78517"/>
        <dbReference type="ChEBI" id="CHEBI:456215"/>
        <dbReference type="EC" id="6.1.1.16"/>
    </reaction>
</comment>
<dbReference type="GO" id="GO:0005524">
    <property type="term" value="F:ATP binding"/>
    <property type="evidence" value="ECO:0007669"/>
    <property type="project" value="UniProtKB-UniRule"/>
</dbReference>
<dbReference type="InterPro" id="IPR056411">
    <property type="entry name" value="CysS_C"/>
</dbReference>
<feature type="binding site" evidence="13">
    <location>
        <position position="41"/>
    </location>
    <ligand>
        <name>Zn(2+)</name>
        <dbReference type="ChEBI" id="CHEBI:29105"/>
    </ligand>
</feature>
<comment type="cofactor">
    <cofactor evidence="13">
        <name>Zn(2+)</name>
        <dbReference type="ChEBI" id="CHEBI:29105"/>
    </cofactor>
    <text evidence="13">Binds 1 zinc ion per subunit.</text>
</comment>